<dbReference type="EMBL" id="BONU01000008">
    <property type="protein sequence ID" value="GIG73272.1"/>
    <property type="molecule type" value="Genomic_DNA"/>
</dbReference>
<dbReference type="Proteomes" id="UP000653674">
    <property type="component" value="Unassembled WGS sequence"/>
</dbReference>
<evidence type="ECO:0000256" key="4">
    <source>
        <dbReference type="ARBA" id="ARBA00023014"/>
    </source>
</evidence>
<evidence type="ECO:0000256" key="2">
    <source>
        <dbReference type="ARBA" id="ARBA00022723"/>
    </source>
</evidence>
<dbReference type="CDD" id="cd01335">
    <property type="entry name" value="Radical_SAM"/>
    <property type="match status" value="1"/>
</dbReference>
<dbReference type="SFLD" id="SFLDS00029">
    <property type="entry name" value="Radical_SAM"/>
    <property type="match status" value="1"/>
</dbReference>
<dbReference type="GO" id="GO:0003824">
    <property type="term" value="F:catalytic activity"/>
    <property type="evidence" value="ECO:0007669"/>
    <property type="project" value="InterPro"/>
</dbReference>
<keyword evidence="4" id="KW-0411">Iron-sulfur</keyword>
<dbReference type="InterPro" id="IPR013785">
    <property type="entry name" value="Aldolase_TIM"/>
</dbReference>
<keyword evidence="1" id="KW-0949">S-adenosyl-L-methionine</keyword>
<proteinExistence type="predicted"/>
<dbReference type="InterPro" id="IPR007197">
    <property type="entry name" value="rSAM"/>
</dbReference>
<gene>
    <name evidence="6" type="ORF">Pfl04_16760</name>
</gene>
<dbReference type="InterPro" id="IPR050377">
    <property type="entry name" value="Radical_SAM_PqqE_MftC-like"/>
</dbReference>
<comment type="caution">
    <text evidence="6">The sequence shown here is derived from an EMBL/GenBank/DDBJ whole genome shotgun (WGS) entry which is preliminary data.</text>
</comment>
<evidence type="ECO:0000313" key="6">
    <source>
        <dbReference type="EMBL" id="GIG73272.1"/>
    </source>
</evidence>
<dbReference type="PROSITE" id="PS51918">
    <property type="entry name" value="RADICAL_SAM"/>
    <property type="match status" value="1"/>
</dbReference>
<feature type="domain" description="Radical SAM core" evidence="5">
    <location>
        <begin position="105"/>
        <end position="333"/>
    </location>
</feature>
<name>A0A8J3LHX1_9ACTN</name>
<keyword evidence="2" id="KW-0479">Metal-binding</keyword>
<dbReference type="SFLD" id="SFLDG01067">
    <property type="entry name" value="SPASM/twitch_domain_containing"/>
    <property type="match status" value="1"/>
</dbReference>
<dbReference type="AlphaFoldDB" id="A0A8J3LHX1"/>
<dbReference type="GO" id="GO:0051536">
    <property type="term" value="F:iron-sulfur cluster binding"/>
    <property type="evidence" value="ECO:0007669"/>
    <property type="project" value="UniProtKB-KW"/>
</dbReference>
<dbReference type="Pfam" id="PF04055">
    <property type="entry name" value="Radical_SAM"/>
    <property type="match status" value="1"/>
</dbReference>
<dbReference type="SUPFAM" id="SSF102114">
    <property type="entry name" value="Radical SAM enzymes"/>
    <property type="match status" value="1"/>
</dbReference>
<reference evidence="6" key="1">
    <citation type="submission" date="2021-01" db="EMBL/GenBank/DDBJ databases">
        <title>Whole genome shotgun sequence of Planosporangium flavigriseum NBRC 105377.</title>
        <authorList>
            <person name="Komaki H."/>
            <person name="Tamura T."/>
        </authorList>
    </citation>
    <scope>NUCLEOTIDE SEQUENCE</scope>
    <source>
        <strain evidence="6">NBRC 105377</strain>
    </source>
</reference>
<evidence type="ECO:0000313" key="7">
    <source>
        <dbReference type="Proteomes" id="UP000653674"/>
    </source>
</evidence>
<keyword evidence="7" id="KW-1185">Reference proteome</keyword>
<dbReference type="PANTHER" id="PTHR11228">
    <property type="entry name" value="RADICAL SAM DOMAIN PROTEIN"/>
    <property type="match status" value="1"/>
</dbReference>
<dbReference type="PANTHER" id="PTHR11228:SF7">
    <property type="entry name" value="PQQA PEPTIDE CYCLASE"/>
    <property type="match status" value="1"/>
</dbReference>
<dbReference type="InterPro" id="IPR058240">
    <property type="entry name" value="rSAM_sf"/>
</dbReference>
<evidence type="ECO:0000259" key="5">
    <source>
        <dbReference type="PROSITE" id="PS51918"/>
    </source>
</evidence>
<organism evidence="6 7">
    <name type="scientific">Planosporangium flavigriseum</name>
    <dbReference type="NCBI Taxonomy" id="373681"/>
    <lineage>
        <taxon>Bacteria</taxon>
        <taxon>Bacillati</taxon>
        <taxon>Actinomycetota</taxon>
        <taxon>Actinomycetes</taxon>
        <taxon>Micromonosporales</taxon>
        <taxon>Micromonosporaceae</taxon>
        <taxon>Planosporangium</taxon>
    </lineage>
</organism>
<dbReference type="Gene3D" id="3.20.20.70">
    <property type="entry name" value="Aldolase class I"/>
    <property type="match status" value="1"/>
</dbReference>
<sequence>MSSLRRSAGLTRPTLSAMLAPRVVTREERFGAVAYVPDRDHFFGLRGAPARVVVALARGDPIAPADVDLVRVLAEFGIARTVPDTAQRPHFGTSLLGHFDEPPVVDRPLVVNCFATAHCPLRCRYCHADDLMQAYRDSESDDESWRVARMAAAVPALVAVVTGGEPLIRPERTRVLVGEVAAAGKAVVLDSSGVGDLDPVLPVLCEYGVHVRISMDSLDRRDNDRMRPVNRRYLPAGTSSGERALRTLSELAAAGIATTVQTVVTAGNENLDFLYAMRDGLIALGVRNWVLHVVVPAGKAALPRNQELRPSAYVLPTLAELVTVSADERLPLNIRVTGTHRAPNSVLLIGSRGDLYVEREFGGKLRIAGPDDSEADVIEAFRIHVNLVEHVSRYLNGSIQLFPRQR</sequence>
<keyword evidence="3" id="KW-0408">Iron</keyword>
<accession>A0A8J3LHX1</accession>
<protein>
    <recommendedName>
        <fullName evidence="5">Radical SAM core domain-containing protein</fullName>
    </recommendedName>
</protein>
<evidence type="ECO:0000256" key="3">
    <source>
        <dbReference type="ARBA" id="ARBA00023004"/>
    </source>
</evidence>
<dbReference type="GO" id="GO:0046872">
    <property type="term" value="F:metal ion binding"/>
    <property type="evidence" value="ECO:0007669"/>
    <property type="project" value="UniProtKB-KW"/>
</dbReference>
<evidence type="ECO:0000256" key="1">
    <source>
        <dbReference type="ARBA" id="ARBA00022691"/>
    </source>
</evidence>